<keyword evidence="2" id="KW-1133">Transmembrane helix</keyword>
<evidence type="ECO:0000256" key="1">
    <source>
        <dbReference type="SAM" id="MobiDB-lite"/>
    </source>
</evidence>
<dbReference type="InterPro" id="IPR052901">
    <property type="entry name" value="Bact_TGase-like"/>
</dbReference>
<dbReference type="Proteomes" id="UP000187313">
    <property type="component" value="Unassembled WGS sequence"/>
</dbReference>
<dbReference type="Pfam" id="PF01841">
    <property type="entry name" value="Transglut_core"/>
    <property type="match status" value="1"/>
</dbReference>
<keyword evidence="5" id="KW-1185">Reference proteome</keyword>
<organism evidence="4 5">
    <name type="scientific">Paenibacillus odorifer</name>
    <dbReference type="NCBI Taxonomy" id="189426"/>
    <lineage>
        <taxon>Bacteria</taxon>
        <taxon>Bacillati</taxon>
        <taxon>Bacillota</taxon>
        <taxon>Bacilli</taxon>
        <taxon>Bacillales</taxon>
        <taxon>Paenibacillaceae</taxon>
        <taxon>Paenibacillus</taxon>
    </lineage>
</organism>
<feature type="transmembrane region" description="Helical" evidence="2">
    <location>
        <begin position="204"/>
        <end position="223"/>
    </location>
</feature>
<accession>A0ABX3H5N7</accession>
<gene>
    <name evidence="4" type="ORF">BSK51_29750</name>
</gene>
<dbReference type="Gene3D" id="3.10.620.30">
    <property type="match status" value="1"/>
</dbReference>
<proteinExistence type="predicted"/>
<reference evidence="4 5" key="1">
    <citation type="submission" date="2016-10" db="EMBL/GenBank/DDBJ databases">
        <title>Paenibacillus species isolates.</title>
        <authorList>
            <person name="Beno S.M."/>
        </authorList>
    </citation>
    <scope>NUCLEOTIDE SEQUENCE [LARGE SCALE GENOMIC DNA]</scope>
    <source>
        <strain evidence="4 5">FSL R5-0923</strain>
    </source>
</reference>
<comment type="caution">
    <text evidence="4">The sequence shown here is derived from an EMBL/GenBank/DDBJ whole genome shotgun (WGS) entry which is preliminary data.</text>
</comment>
<keyword evidence="2" id="KW-0812">Transmembrane</keyword>
<evidence type="ECO:0000313" key="5">
    <source>
        <dbReference type="Proteomes" id="UP000187313"/>
    </source>
</evidence>
<feature type="region of interest" description="Disordered" evidence="1">
    <location>
        <begin position="284"/>
        <end position="310"/>
    </location>
</feature>
<evidence type="ECO:0000313" key="4">
    <source>
        <dbReference type="EMBL" id="OMD44981.1"/>
    </source>
</evidence>
<dbReference type="SMART" id="SM00460">
    <property type="entry name" value="TGc"/>
    <property type="match status" value="1"/>
</dbReference>
<dbReference type="SUPFAM" id="SSF54001">
    <property type="entry name" value="Cysteine proteinases"/>
    <property type="match status" value="1"/>
</dbReference>
<dbReference type="PANTHER" id="PTHR42736:SF1">
    <property type="entry name" value="PROTEIN-GLUTAMINE GAMMA-GLUTAMYLTRANSFERASE"/>
    <property type="match status" value="1"/>
</dbReference>
<name>A0ABX3H5N7_9BACL</name>
<sequence length="798" mass="86538">MNHPENQHYGKGKSGDTELAMNGFQFNLGQIENRHAGKQRKVPLYYRLLFSLAIMGLFIEWLLPLYRSALLEDTSKMLQVLMVLAAVLLLWGIFQIPGWLLLSIQFLITVSAWLYLCSGGEGIGWLGIYADEIPNDLILLLSGHVSQLSEISRLLILIVGWGLLVSSVQQLALFRGSTVLFTAVTIIYLLILDMGFDVNTTMDIVISMGLIFWMHAMSGLLRLQEREGVTTLPYARWGGLTLATAIVVMATAWFGGQLLGARPTSELTLQSTFQKLQTWASGHLPEDKASNASGTTGYSSNDGELGAPLSRNTEPVFTAITSERTYWRGESIAYYDGRRWIRGGEEFMPLNLSGIPKNPSLMLSGETRKRTLQQRIQFATPSSGGIPLFNAGIITDVESVELLGGSKLGYVLSNIDRESFRLPDSIGSARITEYSVESLLPESDPLLLRGLSSSDPQDIMGKYLQLPDLLPVRVRDLAEMLTASSGNRYDSVTAIKDYLQHGYSYTLNTTVPPSGSDFVDHFLFETKQGYCVHFATAMTVLLRSAGIPARYVQGFGPGTLQDDTMPAKYLVTQGDAHAWVEVYFAGAGWVLFDPTPGPALAAGFAAPALPAAASLAPQAARSAGLPALPLAGGTSAAPLAAAALLPAAAWRWRRSLALLLAARSASSMSRERQLRAASLAWHGLAERYGPPPPGVTGREYVDSLQIYDAGLSEAVRQFVRQWETLAYAPSAIVAADPVNEMPTMSATSRMSARSMISAIPAMSAAPASPASPAEISELTTHNASAFIRECLIITFRLT</sequence>
<protein>
    <recommendedName>
        <fullName evidence="3">Transglutaminase-like domain-containing protein</fullName>
    </recommendedName>
</protein>
<evidence type="ECO:0000259" key="3">
    <source>
        <dbReference type="SMART" id="SM00460"/>
    </source>
</evidence>
<evidence type="ECO:0000256" key="2">
    <source>
        <dbReference type="SAM" id="Phobius"/>
    </source>
</evidence>
<feature type="domain" description="Transglutaminase-like" evidence="3">
    <location>
        <begin position="523"/>
        <end position="596"/>
    </location>
</feature>
<dbReference type="InterPro" id="IPR002931">
    <property type="entry name" value="Transglutaminase-like"/>
</dbReference>
<feature type="transmembrane region" description="Helical" evidence="2">
    <location>
        <begin position="106"/>
        <end position="128"/>
    </location>
</feature>
<feature type="transmembrane region" description="Helical" evidence="2">
    <location>
        <begin position="77"/>
        <end position="94"/>
    </location>
</feature>
<feature type="transmembrane region" description="Helical" evidence="2">
    <location>
        <begin position="44"/>
        <end position="65"/>
    </location>
</feature>
<feature type="transmembrane region" description="Helical" evidence="2">
    <location>
        <begin position="235"/>
        <end position="255"/>
    </location>
</feature>
<feature type="transmembrane region" description="Helical" evidence="2">
    <location>
        <begin position="172"/>
        <end position="192"/>
    </location>
</feature>
<dbReference type="EMBL" id="MPTD01000034">
    <property type="protein sequence ID" value="OMD44981.1"/>
    <property type="molecule type" value="Genomic_DNA"/>
</dbReference>
<dbReference type="RefSeq" id="WP_076301088.1">
    <property type="nucleotide sequence ID" value="NZ_MPTD01000034.1"/>
</dbReference>
<feature type="transmembrane region" description="Helical" evidence="2">
    <location>
        <begin position="148"/>
        <end position="165"/>
    </location>
</feature>
<feature type="compositionally biased region" description="Polar residues" evidence="1">
    <location>
        <begin position="290"/>
        <end position="302"/>
    </location>
</feature>
<dbReference type="PANTHER" id="PTHR42736">
    <property type="entry name" value="PROTEIN-GLUTAMINE GAMMA-GLUTAMYLTRANSFERASE"/>
    <property type="match status" value="1"/>
</dbReference>
<dbReference type="InterPro" id="IPR038765">
    <property type="entry name" value="Papain-like_cys_pep_sf"/>
</dbReference>
<keyword evidence="2" id="KW-0472">Membrane</keyword>